<gene>
    <name evidence="3" type="ORF">ODALV1_LOCUS23979</name>
</gene>
<keyword evidence="2" id="KW-0732">Signal</keyword>
<sequence length="231" mass="24930">MGSPLTIRGGLFPSTKILLVLAILTIQYHATTSNGIRRASACRRLCGSTPLGSLSGRFKVGDLLYGEFDERAPLPLPPCMYIEDKNDGYKVKLICEKSTLQLPADERRLVGTKRCKLIKGELYCDPAIVDQATGQIKAEYRQSVLADVGTLGPPPPPPPPPPPTQPPNYFPAPNNHGLFRGQSGVNSNYGGYNYGYQGTQNIYGGGNNYGGGYGSYGSYGGSYGGYNKKRR</sequence>
<evidence type="ECO:0000256" key="2">
    <source>
        <dbReference type="SAM" id="SignalP"/>
    </source>
</evidence>
<protein>
    <submittedName>
        <fullName evidence="3">Uncharacterized protein</fullName>
    </submittedName>
</protein>
<keyword evidence="4" id="KW-1185">Reference proteome</keyword>
<proteinExistence type="predicted"/>
<feature type="chain" id="PRO_5047242390" evidence="2">
    <location>
        <begin position="34"/>
        <end position="231"/>
    </location>
</feature>
<evidence type="ECO:0000256" key="1">
    <source>
        <dbReference type="SAM" id="MobiDB-lite"/>
    </source>
</evidence>
<organism evidence="3 4">
    <name type="scientific">Orchesella dallaii</name>
    <dbReference type="NCBI Taxonomy" id="48710"/>
    <lineage>
        <taxon>Eukaryota</taxon>
        <taxon>Metazoa</taxon>
        <taxon>Ecdysozoa</taxon>
        <taxon>Arthropoda</taxon>
        <taxon>Hexapoda</taxon>
        <taxon>Collembola</taxon>
        <taxon>Entomobryomorpha</taxon>
        <taxon>Entomobryoidea</taxon>
        <taxon>Orchesellidae</taxon>
        <taxon>Orchesellinae</taxon>
        <taxon>Orchesella</taxon>
    </lineage>
</organism>
<feature type="signal peptide" evidence="2">
    <location>
        <begin position="1"/>
        <end position="33"/>
    </location>
</feature>
<feature type="region of interest" description="Disordered" evidence="1">
    <location>
        <begin position="147"/>
        <end position="182"/>
    </location>
</feature>
<dbReference type="Proteomes" id="UP001642540">
    <property type="component" value="Unassembled WGS sequence"/>
</dbReference>
<comment type="caution">
    <text evidence="3">The sequence shown here is derived from an EMBL/GenBank/DDBJ whole genome shotgun (WGS) entry which is preliminary data.</text>
</comment>
<reference evidence="3 4" key="1">
    <citation type="submission" date="2024-08" db="EMBL/GenBank/DDBJ databases">
        <authorList>
            <person name="Cucini C."/>
            <person name="Frati F."/>
        </authorList>
    </citation>
    <scope>NUCLEOTIDE SEQUENCE [LARGE SCALE GENOMIC DNA]</scope>
</reference>
<evidence type="ECO:0000313" key="3">
    <source>
        <dbReference type="EMBL" id="CAL8130997.1"/>
    </source>
</evidence>
<name>A0ABP1RMX0_9HEXA</name>
<evidence type="ECO:0000313" key="4">
    <source>
        <dbReference type="Proteomes" id="UP001642540"/>
    </source>
</evidence>
<dbReference type="EMBL" id="CAXLJM020000086">
    <property type="protein sequence ID" value="CAL8130997.1"/>
    <property type="molecule type" value="Genomic_DNA"/>
</dbReference>
<accession>A0ABP1RMX0</accession>
<feature type="compositionally biased region" description="Pro residues" evidence="1">
    <location>
        <begin position="152"/>
        <end position="170"/>
    </location>
</feature>